<accession>A0A6N2TCY6</accession>
<reference evidence="2" key="1">
    <citation type="submission" date="2019-11" db="EMBL/GenBank/DDBJ databases">
        <authorList>
            <person name="Feng L."/>
        </authorList>
    </citation>
    <scope>NUCLEOTIDE SEQUENCE</scope>
    <source>
        <strain evidence="2">AundefinedLFYP135</strain>
    </source>
</reference>
<gene>
    <name evidence="2" type="ORF">AULFYP135_01336</name>
</gene>
<keyword evidence="1" id="KW-0812">Transmembrane</keyword>
<feature type="transmembrane region" description="Helical" evidence="1">
    <location>
        <begin position="20"/>
        <end position="42"/>
    </location>
</feature>
<keyword evidence="1" id="KW-1133">Transmembrane helix</keyword>
<evidence type="ECO:0000256" key="1">
    <source>
        <dbReference type="SAM" id="Phobius"/>
    </source>
</evidence>
<evidence type="ECO:0000313" key="2">
    <source>
        <dbReference type="EMBL" id="VYT02432.1"/>
    </source>
</evidence>
<dbReference type="AlphaFoldDB" id="A0A6N2TCY6"/>
<name>A0A6N2TCY6_9FIRM</name>
<organism evidence="2">
    <name type="scientific">uncultured Anaerotruncus sp</name>
    <dbReference type="NCBI Taxonomy" id="905011"/>
    <lineage>
        <taxon>Bacteria</taxon>
        <taxon>Bacillati</taxon>
        <taxon>Bacillota</taxon>
        <taxon>Clostridia</taxon>
        <taxon>Eubacteriales</taxon>
        <taxon>Oscillospiraceae</taxon>
        <taxon>Anaerotruncus</taxon>
        <taxon>environmental samples</taxon>
    </lineage>
</organism>
<keyword evidence="1" id="KW-0472">Membrane</keyword>
<feature type="transmembrane region" description="Helical" evidence="1">
    <location>
        <begin position="48"/>
        <end position="71"/>
    </location>
</feature>
<sequence length="77" mass="8706">MSHTLMDERFQANAYRAMAIANKFALTLILAAAILSMSVLRLEAYDMLALLIAVLGLAFGLSTFLQQYLLYRFENEE</sequence>
<protein>
    <submittedName>
        <fullName evidence="2">Uncharacterized protein</fullName>
    </submittedName>
</protein>
<dbReference type="EMBL" id="CACRSL010000003">
    <property type="protein sequence ID" value="VYT02432.1"/>
    <property type="molecule type" value="Genomic_DNA"/>
</dbReference>
<proteinExistence type="predicted"/>